<keyword evidence="11" id="KW-0902">Two-component regulatory system</keyword>
<dbReference type="Pfam" id="PF13493">
    <property type="entry name" value="DUF4118"/>
    <property type="match status" value="1"/>
</dbReference>
<evidence type="ECO:0000256" key="2">
    <source>
        <dbReference type="ARBA" id="ARBA00004141"/>
    </source>
</evidence>
<dbReference type="Pfam" id="PF00512">
    <property type="entry name" value="HisKA"/>
    <property type="match status" value="1"/>
</dbReference>
<keyword evidence="9" id="KW-0067">ATP-binding</keyword>
<evidence type="ECO:0000256" key="13">
    <source>
        <dbReference type="SAM" id="Phobius"/>
    </source>
</evidence>
<dbReference type="InterPro" id="IPR000700">
    <property type="entry name" value="PAS-assoc_C"/>
</dbReference>
<dbReference type="PROSITE" id="PS50113">
    <property type="entry name" value="PAC"/>
    <property type="match status" value="1"/>
</dbReference>
<name>A0AAV3XR79_9CYAN</name>
<dbReference type="InterPro" id="IPR003661">
    <property type="entry name" value="HisK_dim/P_dom"/>
</dbReference>
<evidence type="ECO:0000256" key="12">
    <source>
        <dbReference type="ARBA" id="ARBA00023136"/>
    </source>
</evidence>
<dbReference type="GO" id="GO:0005524">
    <property type="term" value="F:ATP binding"/>
    <property type="evidence" value="ECO:0007669"/>
    <property type="project" value="UniProtKB-KW"/>
</dbReference>
<dbReference type="InterPro" id="IPR013656">
    <property type="entry name" value="PAS_4"/>
</dbReference>
<evidence type="ECO:0000256" key="9">
    <source>
        <dbReference type="ARBA" id="ARBA00022840"/>
    </source>
</evidence>
<dbReference type="RefSeq" id="WP_226592298.1">
    <property type="nucleotide sequence ID" value="NZ_BLAY01000224.1"/>
</dbReference>
<dbReference type="PROSITE" id="PS50112">
    <property type="entry name" value="PAS"/>
    <property type="match status" value="3"/>
</dbReference>
<dbReference type="NCBIfam" id="TIGR00229">
    <property type="entry name" value="sensory_box"/>
    <property type="match status" value="3"/>
</dbReference>
<keyword evidence="12 13" id="KW-0472">Membrane</keyword>
<feature type="transmembrane region" description="Helical" evidence="13">
    <location>
        <begin position="12"/>
        <end position="29"/>
    </location>
</feature>
<evidence type="ECO:0000256" key="1">
    <source>
        <dbReference type="ARBA" id="ARBA00000085"/>
    </source>
</evidence>
<dbReference type="Pfam" id="PF08448">
    <property type="entry name" value="PAS_4"/>
    <property type="match status" value="1"/>
</dbReference>
<dbReference type="FunFam" id="3.30.565.10:FF:000030">
    <property type="entry name" value="Ethylene receptor 1"/>
    <property type="match status" value="1"/>
</dbReference>
<feature type="domain" description="PAS" evidence="15">
    <location>
        <begin position="239"/>
        <end position="309"/>
    </location>
</feature>
<dbReference type="InterPro" id="IPR004358">
    <property type="entry name" value="Sig_transdc_His_kin-like_C"/>
</dbReference>
<keyword evidence="6 13" id="KW-0812">Transmembrane</keyword>
<dbReference type="SMART" id="SM00388">
    <property type="entry name" value="HisKA"/>
    <property type="match status" value="1"/>
</dbReference>
<dbReference type="PANTHER" id="PTHR43547:SF2">
    <property type="entry name" value="HYBRID SIGNAL TRANSDUCTION HISTIDINE KINASE C"/>
    <property type="match status" value="1"/>
</dbReference>
<evidence type="ECO:0000259" key="15">
    <source>
        <dbReference type="PROSITE" id="PS50112"/>
    </source>
</evidence>
<evidence type="ECO:0000259" key="16">
    <source>
        <dbReference type="PROSITE" id="PS50113"/>
    </source>
</evidence>
<dbReference type="InterPro" id="IPR000014">
    <property type="entry name" value="PAS"/>
</dbReference>
<dbReference type="GO" id="GO:0016020">
    <property type="term" value="C:membrane"/>
    <property type="evidence" value="ECO:0007669"/>
    <property type="project" value="UniProtKB-SubCell"/>
</dbReference>
<evidence type="ECO:0000256" key="3">
    <source>
        <dbReference type="ARBA" id="ARBA00012438"/>
    </source>
</evidence>
<dbReference type="Gene3D" id="3.30.450.20">
    <property type="entry name" value="PAS domain"/>
    <property type="match status" value="4"/>
</dbReference>
<evidence type="ECO:0000256" key="6">
    <source>
        <dbReference type="ARBA" id="ARBA00022692"/>
    </source>
</evidence>
<evidence type="ECO:0000256" key="11">
    <source>
        <dbReference type="ARBA" id="ARBA00023012"/>
    </source>
</evidence>
<dbReference type="PRINTS" id="PR00344">
    <property type="entry name" value="BCTRLSENSOR"/>
</dbReference>
<keyword evidence="8 17" id="KW-0418">Kinase</keyword>
<evidence type="ECO:0000256" key="5">
    <source>
        <dbReference type="ARBA" id="ARBA00022679"/>
    </source>
</evidence>
<dbReference type="SMART" id="SM00387">
    <property type="entry name" value="HATPase_c"/>
    <property type="match status" value="1"/>
</dbReference>
<feature type="domain" description="PAS" evidence="15">
    <location>
        <begin position="122"/>
        <end position="168"/>
    </location>
</feature>
<dbReference type="Proteomes" id="UP001050975">
    <property type="component" value="Unassembled WGS sequence"/>
</dbReference>
<dbReference type="InterPro" id="IPR038318">
    <property type="entry name" value="KdpD_sf"/>
</dbReference>
<dbReference type="InterPro" id="IPR001610">
    <property type="entry name" value="PAC"/>
</dbReference>
<dbReference type="PANTHER" id="PTHR43547">
    <property type="entry name" value="TWO-COMPONENT HISTIDINE KINASE"/>
    <property type="match status" value="1"/>
</dbReference>
<dbReference type="SUPFAM" id="SSF47384">
    <property type="entry name" value="Homodimeric domain of signal transducing histidine kinase"/>
    <property type="match status" value="1"/>
</dbReference>
<evidence type="ECO:0000256" key="4">
    <source>
        <dbReference type="ARBA" id="ARBA00022553"/>
    </source>
</evidence>
<keyword evidence="5" id="KW-0808">Transferase</keyword>
<dbReference type="CDD" id="cd16922">
    <property type="entry name" value="HATPase_EvgS-ArcB-TorS-like"/>
    <property type="match status" value="1"/>
</dbReference>
<dbReference type="FunFam" id="3.30.450.20:FF:000099">
    <property type="entry name" value="Sensory box sensor histidine kinase"/>
    <property type="match status" value="1"/>
</dbReference>
<dbReference type="Pfam" id="PF13426">
    <property type="entry name" value="PAS_9"/>
    <property type="match status" value="1"/>
</dbReference>
<feature type="domain" description="PAC" evidence="16">
    <location>
        <begin position="312"/>
        <end position="364"/>
    </location>
</feature>
<dbReference type="InterPro" id="IPR035965">
    <property type="entry name" value="PAS-like_dom_sf"/>
</dbReference>
<dbReference type="SUPFAM" id="SSF55785">
    <property type="entry name" value="PYP-like sensor domain (PAS domain)"/>
    <property type="match status" value="3"/>
</dbReference>
<evidence type="ECO:0000259" key="14">
    <source>
        <dbReference type="PROSITE" id="PS50109"/>
    </source>
</evidence>
<evidence type="ECO:0000313" key="18">
    <source>
        <dbReference type="Proteomes" id="UP001050975"/>
    </source>
</evidence>
<keyword evidence="10 13" id="KW-1133">Transmembrane helix</keyword>
<dbReference type="InterPro" id="IPR025201">
    <property type="entry name" value="KdpD_TM"/>
</dbReference>
<keyword evidence="7" id="KW-0547">Nucleotide-binding</keyword>
<evidence type="ECO:0000313" key="17">
    <source>
        <dbReference type="EMBL" id="GET43466.1"/>
    </source>
</evidence>
<dbReference type="EMBL" id="BLAY01000224">
    <property type="protein sequence ID" value="GET43466.1"/>
    <property type="molecule type" value="Genomic_DNA"/>
</dbReference>
<dbReference type="Pfam" id="PF08447">
    <property type="entry name" value="PAS_3"/>
    <property type="match status" value="1"/>
</dbReference>
<dbReference type="Gene3D" id="3.30.565.10">
    <property type="entry name" value="Histidine kinase-like ATPase, C-terminal domain"/>
    <property type="match status" value="1"/>
</dbReference>
<dbReference type="InterPro" id="IPR005467">
    <property type="entry name" value="His_kinase_dom"/>
</dbReference>
<proteinExistence type="predicted"/>
<dbReference type="InterPro" id="IPR003594">
    <property type="entry name" value="HATPase_dom"/>
</dbReference>
<dbReference type="CDD" id="cd00130">
    <property type="entry name" value="PAS"/>
    <property type="match status" value="3"/>
</dbReference>
<comment type="subcellular location">
    <subcellularLocation>
        <location evidence="2">Membrane</location>
        <topology evidence="2">Multi-pass membrane protein</topology>
    </subcellularLocation>
</comment>
<accession>A0AAV3XR79</accession>
<feature type="domain" description="Histidine kinase" evidence="14">
    <location>
        <begin position="654"/>
        <end position="924"/>
    </location>
</feature>
<gene>
    <name evidence="17" type="ORF">MiSe_82900</name>
</gene>
<dbReference type="Pfam" id="PF02518">
    <property type="entry name" value="HATPase_c"/>
    <property type="match status" value="1"/>
</dbReference>
<organism evidence="17 18">
    <name type="scientific">Microseira wollei NIES-4236</name>
    <dbReference type="NCBI Taxonomy" id="2530354"/>
    <lineage>
        <taxon>Bacteria</taxon>
        <taxon>Bacillati</taxon>
        <taxon>Cyanobacteriota</taxon>
        <taxon>Cyanophyceae</taxon>
        <taxon>Oscillatoriophycideae</taxon>
        <taxon>Aerosakkonematales</taxon>
        <taxon>Aerosakkonemataceae</taxon>
        <taxon>Microseira</taxon>
    </lineage>
</organism>
<dbReference type="SMART" id="SM00091">
    <property type="entry name" value="PAS"/>
    <property type="match status" value="4"/>
</dbReference>
<dbReference type="InterPro" id="IPR036097">
    <property type="entry name" value="HisK_dim/P_sf"/>
</dbReference>
<dbReference type="EC" id="2.7.13.3" evidence="3"/>
<dbReference type="SUPFAM" id="SSF55874">
    <property type="entry name" value="ATPase domain of HSP90 chaperone/DNA topoisomerase II/histidine kinase"/>
    <property type="match status" value="1"/>
</dbReference>
<dbReference type="SMART" id="SM00086">
    <property type="entry name" value="PAC"/>
    <property type="match status" value="2"/>
</dbReference>
<evidence type="ECO:0000256" key="7">
    <source>
        <dbReference type="ARBA" id="ARBA00022741"/>
    </source>
</evidence>
<evidence type="ECO:0000256" key="10">
    <source>
        <dbReference type="ARBA" id="ARBA00022989"/>
    </source>
</evidence>
<reference evidence="17" key="1">
    <citation type="submission" date="2019-10" db="EMBL/GenBank/DDBJ databases">
        <title>Draft genome sequece of Microseira wollei NIES-4236.</title>
        <authorList>
            <person name="Yamaguchi H."/>
            <person name="Suzuki S."/>
            <person name="Kawachi M."/>
        </authorList>
    </citation>
    <scope>NUCLEOTIDE SEQUENCE</scope>
    <source>
        <strain evidence="17">NIES-4236</strain>
    </source>
</reference>
<dbReference type="InterPro" id="IPR036890">
    <property type="entry name" value="HATPase_C_sf"/>
</dbReference>
<sequence length="930" mass="104343">MVKLTRSQIRRYGFAVLTVAIALTLLLLLHRALDVTTSPFLLFFVPAILSALYGGLKPGLLATVLTALGIGYLFQPPDISSAISLDETLRIGLFLLGGAWVSSLISRLETAKKCSEKLQIKEKDQIINILESITDAFVHLDRDWRITYVNQEVAKLNQQKREEIIGKTHWEQWPWSVGTIVEKQYRRAMAEQVPVNFEVLYEPLNMWLDIRAYPCPEGLSIYYRDISDRKQGESLLQRSEARYRSLVLASTLAVWTTDAEGLIVEELPSWGAFTGQTKAEMLGWGWINAIHPEDREKTALAWKKAIETKTTYEIEHRIKTADGTYRYCLARGVPVLDENNQIIEWVGTQQDISDTATATLRERKNYEEALEQQTAALWQQQQWLEEALNLMPIPLLFIEPGTARVTFANKAADSLACGEFPKDKPGEEYHTIYYCTDDKGNRIPDEQMPGVRVARGERLSGFEMNWHTPEGIRPLLIYADTLPQMYAHPATGVLVFQDIAKLKQAEQAVRQSEARFRRLVDSNIIGVVIGNFSGDILEANDAFLELVGYTREEMQAGKLRWLDITPAEYVPLDRQGAEEMLKTGASTPYEKEYIRKDGSRVPILIGAALLEGYQDRAVAFVVDLTAAKQMENALRQQAEELAKTNRVKDEFLQVVSHELRTPLNSILGWAQMLRSRNLSPATQAKALETIERNAKNQKQLIEDLLDVSRIITGKVQLNALSLELSPIIETAIDSLRPAAQAKEISLITNLESDLTSLPAATSNLSLNPPLRVIGDPERLQQVFWNLLSNAIKFTPNGGQVEVKLKKLQISDCRFQIERGLQIEDENKTSFQQSNKSEISNLKSEIPYAQITISDTGIGIKPDFLPYVFDRFSQADTTTTRPYGGLGLGLAIVRHLVELHGGTVFVESPGEGLGTTFTVKLPLLSTTIANC</sequence>
<evidence type="ECO:0000256" key="8">
    <source>
        <dbReference type="ARBA" id="ARBA00022777"/>
    </source>
</evidence>
<dbReference type="CDD" id="cd00082">
    <property type="entry name" value="HisKA"/>
    <property type="match status" value="1"/>
</dbReference>
<comment type="catalytic activity">
    <reaction evidence="1">
        <text>ATP + protein L-histidine = ADP + protein N-phospho-L-histidine.</text>
        <dbReference type="EC" id="2.7.13.3"/>
    </reaction>
</comment>
<dbReference type="GO" id="GO:0000155">
    <property type="term" value="F:phosphorelay sensor kinase activity"/>
    <property type="evidence" value="ECO:0007669"/>
    <property type="project" value="InterPro"/>
</dbReference>
<dbReference type="InterPro" id="IPR013655">
    <property type="entry name" value="PAS_fold_3"/>
</dbReference>
<comment type="caution">
    <text evidence="17">The sequence shown here is derived from an EMBL/GenBank/DDBJ whole genome shotgun (WGS) entry which is preliminary data.</text>
</comment>
<dbReference type="Gene3D" id="1.10.287.130">
    <property type="match status" value="1"/>
</dbReference>
<feature type="domain" description="PAS" evidence="15">
    <location>
        <begin position="512"/>
        <end position="554"/>
    </location>
</feature>
<dbReference type="PROSITE" id="PS50109">
    <property type="entry name" value="HIS_KIN"/>
    <property type="match status" value="1"/>
</dbReference>
<dbReference type="FunFam" id="3.30.450.20:FF:000156">
    <property type="entry name" value="Two-component sensor histidine kinase"/>
    <property type="match status" value="1"/>
</dbReference>
<dbReference type="AlphaFoldDB" id="A0AAV3XR79"/>
<protein>
    <recommendedName>
        <fullName evidence="3">histidine kinase</fullName>
        <ecNumber evidence="3">2.7.13.3</ecNumber>
    </recommendedName>
</protein>
<keyword evidence="18" id="KW-1185">Reference proteome</keyword>
<dbReference type="Gene3D" id="1.20.120.620">
    <property type="entry name" value="Backbone structure of the membrane domain of e. Coli histidine kinase receptor kdpd"/>
    <property type="match status" value="1"/>
</dbReference>
<keyword evidence="4" id="KW-0597">Phosphoprotein</keyword>